<evidence type="ECO:0000313" key="3">
    <source>
        <dbReference type="Proteomes" id="UP000327157"/>
    </source>
</evidence>
<name>A0A5N5HJJ2_9ROSA</name>
<reference evidence="3" key="2">
    <citation type="submission" date="2019-10" db="EMBL/GenBank/DDBJ databases">
        <title>A de novo genome assembly of a pear dwarfing rootstock.</title>
        <authorList>
            <person name="Wang F."/>
            <person name="Wang J."/>
            <person name="Li S."/>
            <person name="Zhang Y."/>
            <person name="Fang M."/>
            <person name="Ma L."/>
            <person name="Zhao Y."/>
            <person name="Jiang S."/>
        </authorList>
    </citation>
    <scope>NUCLEOTIDE SEQUENCE [LARGE SCALE GENOMIC DNA]</scope>
</reference>
<proteinExistence type="predicted"/>
<accession>A0A5N5HJJ2</accession>
<gene>
    <name evidence="2" type="ORF">D8674_017330</name>
</gene>
<sequence length="192" mass="21088">MTTSPCPTITPRPTTTPTTATTAPAEMDHRPMNLIDLVGPPIPCHQLKTAKVTQVTNDHITIGYDEQHWSTTLGTSCRPLPYAVEVLEGDAGGGEEHGVQSFESAFQLPPDTPIESVDPLEDAGFHILTKILDQTFDWRPMTYCRGMGNARRWESEASSSSQSKGEVKALMQEVTSQRIELASYKTQMSLIV</sequence>
<comment type="caution">
    <text evidence="2">The sequence shown here is derived from an EMBL/GenBank/DDBJ whole genome shotgun (WGS) entry which is preliminary data.</text>
</comment>
<reference evidence="2 3" key="3">
    <citation type="submission" date="2019-11" db="EMBL/GenBank/DDBJ databases">
        <title>A de novo genome assembly of a pear dwarfing rootstock.</title>
        <authorList>
            <person name="Wang F."/>
            <person name="Wang J."/>
            <person name="Li S."/>
            <person name="Zhang Y."/>
            <person name="Fang M."/>
            <person name="Ma L."/>
            <person name="Zhao Y."/>
            <person name="Jiang S."/>
        </authorList>
    </citation>
    <scope>NUCLEOTIDE SEQUENCE [LARGE SCALE GENOMIC DNA]</scope>
    <source>
        <strain evidence="2">S2</strain>
        <tissue evidence="2">Leaf</tissue>
    </source>
</reference>
<keyword evidence="3" id="KW-1185">Reference proteome</keyword>
<organism evidence="2 3">
    <name type="scientific">Pyrus ussuriensis x Pyrus communis</name>
    <dbReference type="NCBI Taxonomy" id="2448454"/>
    <lineage>
        <taxon>Eukaryota</taxon>
        <taxon>Viridiplantae</taxon>
        <taxon>Streptophyta</taxon>
        <taxon>Embryophyta</taxon>
        <taxon>Tracheophyta</taxon>
        <taxon>Spermatophyta</taxon>
        <taxon>Magnoliopsida</taxon>
        <taxon>eudicotyledons</taxon>
        <taxon>Gunneridae</taxon>
        <taxon>Pentapetalae</taxon>
        <taxon>rosids</taxon>
        <taxon>fabids</taxon>
        <taxon>Rosales</taxon>
        <taxon>Rosaceae</taxon>
        <taxon>Amygdaloideae</taxon>
        <taxon>Maleae</taxon>
        <taxon>Pyrus</taxon>
    </lineage>
</organism>
<evidence type="ECO:0000313" key="2">
    <source>
        <dbReference type="EMBL" id="KAB2625670.1"/>
    </source>
</evidence>
<dbReference type="EMBL" id="SMOL01000160">
    <property type="protein sequence ID" value="KAB2625670.1"/>
    <property type="molecule type" value="Genomic_DNA"/>
</dbReference>
<dbReference type="Proteomes" id="UP000327157">
    <property type="component" value="Chromosome 16"/>
</dbReference>
<dbReference type="AlphaFoldDB" id="A0A5N5HJJ2"/>
<feature type="region of interest" description="Disordered" evidence="1">
    <location>
        <begin position="1"/>
        <end position="25"/>
    </location>
</feature>
<protein>
    <submittedName>
        <fullName evidence="2">Uncharacterized protein</fullName>
    </submittedName>
</protein>
<evidence type="ECO:0000256" key="1">
    <source>
        <dbReference type="SAM" id="MobiDB-lite"/>
    </source>
</evidence>
<reference evidence="2 3" key="1">
    <citation type="submission" date="2019-09" db="EMBL/GenBank/DDBJ databases">
        <authorList>
            <person name="Ou C."/>
        </authorList>
    </citation>
    <scope>NUCLEOTIDE SEQUENCE [LARGE SCALE GENOMIC DNA]</scope>
    <source>
        <strain evidence="2">S2</strain>
        <tissue evidence="2">Leaf</tissue>
    </source>
</reference>